<dbReference type="CDD" id="cd00331">
    <property type="entry name" value="IGPS"/>
    <property type="match status" value="1"/>
</dbReference>
<keyword evidence="9 10" id="KW-0456">Lyase</keyword>
<accession>A0A9X2L6Y9</accession>
<dbReference type="InterPro" id="IPR011060">
    <property type="entry name" value="RibuloseP-bd_barrel"/>
</dbReference>
<dbReference type="InterPro" id="IPR001468">
    <property type="entry name" value="Indole-3-GlycerolPSynthase_CS"/>
</dbReference>
<dbReference type="SUPFAM" id="SSF51366">
    <property type="entry name" value="Ribulose-phoshate binding barrel"/>
    <property type="match status" value="1"/>
</dbReference>
<dbReference type="InterPro" id="IPR013785">
    <property type="entry name" value="Aldolase_TIM"/>
</dbReference>
<dbReference type="GO" id="GO:0004425">
    <property type="term" value="F:indole-3-glycerol-phosphate synthase activity"/>
    <property type="evidence" value="ECO:0007669"/>
    <property type="project" value="UniProtKB-UniRule"/>
</dbReference>
<dbReference type="InterPro" id="IPR045186">
    <property type="entry name" value="Indole-3-glycerol_P_synth"/>
</dbReference>
<comment type="similarity">
    <text evidence="10">Belongs to the TrpC family.</text>
</comment>
<evidence type="ECO:0000256" key="6">
    <source>
        <dbReference type="ARBA" id="ARBA00022793"/>
    </source>
</evidence>
<dbReference type="RefSeq" id="WP_256618015.1">
    <property type="nucleotide sequence ID" value="NZ_JANIBC010000001.1"/>
</dbReference>
<evidence type="ECO:0000256" key="10">
    <source>
        <dbReference type="HAMAP-Rule" id="MF_00134"/>
    </source>
</evidence>
<sequence>MTTVLDRIMAYKREEVAEAKKVRPIEGVAERAQDYSPRGFATALHEKAEDGIGIIAEVKKASPSKGLIRKDFEPGELAAGLEAGGAACLSVLTDTPSFQGHLSYLEVARSRVSIPILRKDFMVDPYQVAEARAAGADAILLILAALTDAEAASLREEAAKWGLDVLAEVHDAEEMERALRLEPDLLGVNNRDLRTFETRIETTLELAPSASMPVVSESGVDGAQAMKTLMAGGIRRFLIGEHLMRQPSVDAALRDLLQNVSSSKPSF</sequence>
<gene>
    <name evidence="10 12" type="primary">trpC</name>
    <name evidence="12" type="ORF">NOG11_02315</name>
</gene>
<evidence type="ECO:0000259" key="11">
    <source>
        <dbReference type="Pfam" id="PF00218"/>
    </source>
</evidence>
<dbReference type="InterPro" id="IPR013798">
    <property type="entry name" value="Indole-3-glycerol_P_synth_dom"/>
</dbReference>
<comment type="caution">
    <text evidence="12">The sequence shown here is derived from an EMBL/GenBank/DDBJ whole genome shotgun (WGS) entry which is preliminary data.</text>
</comment>
<dbReference type="AlphaFoldDB" id="A0A9X2L6Y9"/>
<feature type="domain" description="Indole-3-glycerol phosphate synthase" evidence="11">
    <location>
        <begin position="5"/>
        <end position="256"/>
    </location>
</feature>
<dbReference type="GO" id="GO:0000162">
    <property type="term" value="P:L-tryptophan biosynthetic process"/>
    <property type="evidence" value="ECO:0007669"/>
    <property type="project" value="UniProtKB-UniRule"/>
</dbReference>
<dbReference type="Gene3D" id="3.20.20.70">
    <property type="entry name" value="Aldolase class I"/>
    <property type="match status" value="1"/>
</dbReference>
<evidence type="ECO:0000256" key="8">
    <source>
        <dbReference type="ARBA" id="ARBA00023141"/>
    </source>
</evidence>
<keyword evidence="8 10" id="KW-0057">Aromatic amino acid biosynthesis</keyword>
<dbReference type="HAMAP" id="MF_00134_B">
    <property type="entry name" value="IGPS_B"/>
    <property type="match status" value="1"/>
</dbReference>
<dbReference type="NCBIfam" id="NF001370">
    <property type="entry name" value="PRK00278.1-2"/>
    <property type="match status" value="1"/>
</dbReference>
<evidence type="ECO:0000256" key="5">
    <source>
        <dbReference type="ARBA" id="ARBA00022605"/>
    </source>
</evidence>
<evidence type="ECO:0000313" key="13">
    <source>
        <dbReference type="Proteomes" id="UP001142610"/>
    </source>
</evidence>
<evidence type="ECO:0000313" key="12">
    <source>
        <dbReference type="EMBL" id="MCQ8184210.1"/>
    </source>
</evidence>
<dbReference type="PANTHER" id="PTHR22854">
    <property type="entry name" value="TRYPTOPHAN BIOSYNTHESIS PROTEIN"/>
    <property type="match status" value="1"/>
</dbReference>
<proteinExistence type="inferred from homology"/>
<organism evidence="12 13">
    <name type="scientific">Parvularcula maris</name>
    <dbReference type="NCBI Taxonomy" id="2965077"/>
    <lineage>
        <taxon>Bacteria</taxon>
        <taxon>Pseudomonadati</taxon>
        <taxon>Pseudomonadota</taxon>
        <taxon>Alphaproteobacteria</taxon>
        <taxon>Parvularculales</taxon>
        <taxon>Parvularculaceae</taxon>
        <taxon>Parvularcula</taxon>
    </lineage>
</organism>
<comment type="catalytic activity">
    <reaction evidence="1 10">
        <text>1-(2-carboxyphenylamino)-1-deoxy-D-ribulose 5-phosphate + H(+) = (1S,2R)-1-C-(indol-3-yl)glycerol 3-phosphate + CO2 + H2O</text>
        <dbReference type="Rhea" id="RHEA:23476"/>
        <dbReference type="ChEBI" id="CHEBI:15377"/>
        <dbReference type="ChEBI" id="CHEBI:15378"/>
        <dbReference type="ChEBI" id="CHEBI:16526"/>
        <dbReference type="ChEBI" id="CHEBI:58613"/>
        <dbReference type="ChEBI" id="CHEBI:58866"/>
        <dbReference type="EC" id="4.1.1.48"/>
    </reaction>
</comment>
<evidence type="ECO:0000256" key="3">
    <source>
        <dbReference type="ARBA" id="ARBA00012362"/>
    </source>
</evidence>
<evidence type="ECO:0000256" key="1">
    <source>
        <dbReference type="ARBA" id="ARBA00001633"/>
    </source>
</evidence>
<dbReference type="FunFam" id="3.20.20.70:FF:000024">
    <property type="entry name" value="Indole-3-glycerol phosphate synthase"/>
    <property type="match status" value="1"/>
</dbReference>
<keyword evidence="6 10" id="KW-0210">Decarboxylase</keyword>
<evidence type="ECO:0000256" key="9">
    <source>
        <dbReference type="ARBA" id="ARBA00023239"/>
    </source>
</evidence>
<protein>
    <recommendedName>
        <fullName evidence="4 10">Indole-3-glycerol phosphate synthase</fullName>
        <shortName evidence="10">IGPS</shortName>
        <ecNumber evidence="3 10">4.1.1.48</ecNumber>
    </recommendedName>
</protein>
<dbReference type="EC" id="4.1.1.48" evidence="3 10"/>
<dbReference type="GO" id="GO:0004640">
    <property type="term" value="F:phosphoribosylanthranilate isomerase activity"/>
    <property type="evidence" value="ECO:0007669"/>
    <property type="project" value="TreeGrafter"/>
</dbReference>
<keyword evidence="7 10" id="KW-0822">Tryptophan biosynthesis</keyword>
<dbReference type="EMBL" id="JANIBC010000001">
    <property type="protein sequence ID" value="MCQ8184210.1"/>
    <property type="molecule type" value="Genomic_DNA"/>
</dbReference>
<dbReference type="PANTHER" id="PTHR22854:SF2">
    <property type="entry name" value="INDOLE-3-GLYCEROL-PHOSPHATE SYNTHASE"/>
    <property type="match status" value="1"/>
</dbReference>
<keyword evidence="13" id="KW-1185">Reference proteome</keyword>
<dbReference type="PROSITE" id="PS00614">
    <property type="entry name" value="IGPS"/>
    <property type="match status" value="1"/>
</dbReference>
<dbReference type="Proteomes" id="UP001142610">
    <property type="component" value="Unassembled WGS sequence"/>
</dbReference>
<reference evidence="12" key="1">
    <citation type="submission" date="2022-07" db="EMBL/GenBank/DDBJ databases">
        <title>Parvularcula maris sp. nov., an algicidal bacterium isolated from seawater.</title>
        <authorList>
            <person name="Li F."/>
        </authorList>
    </citation>
    <scope>NUCLEOTIDE SEQUENCE</scope>
    <source>
        <strain evidence="12">BGMRC 0090</strain>
    </source>
</reference>
<evidence type="ECO:0000256" key="4">
    <source>
        <dbReference type="ARBA" id="ARBA00018080"/>
    </source>
</evidence>
<name>A0A9X2L6Y9_9PROT</name>
<evidence type="ECO:0000256" key="7">
    <source>
        <dbReference type="ARBA" id="ARBA00022822"/>
    </source>
</evidence>
<dbReference type="Pfam" id="PF00218">
    <property type="entry name" value="IGPS"/>
    <property type="match status" value="1"/>
</dbReference>
<comment type="pathway">
    <text evidence="2 10">Amino-acid biosynthesis; L-tryptophan biosynthesis; L-tryptophan from chorismate: step 4/5.</text>
</comment>
<dbReference type="NCBIfam" id="NF001377">
    <property type="entry name" value="PRK00278.2-4"/>
    <property type="match status" value="1"/>
</dbReference>
<evidence type="ECO:0000256" key="2">
    <source>
        <dbReference type="ARBA" id="ARBA00004696"/>
    </source>
</evidence>
<keyword evidence="5 10" id="KW-0028">Amino-acid biosynthesis</keyword>